<evidence type="ECO:0000313" key="1">
    <source>
        <dbReference type="EMBL" id="CAL1710666.1"/>
    </source>
</evidence>
<dbReference type="Proteomes" id="UP001497453">
    <property type="component" value="Chromosome 6"/>
</dbReference>
<protein>
    <recommendedName>
        <fullName evidence="3">F-box domain-containing protein</fullName>
    </recommendedName>
</protein>
<dbReference type="EMBL" id="OZ037949">
    <property type="protein sequence ID" value="CAL1710666.1"/>
    <property type="molecule type" value="Genomic_DNA"/>
</dbReference>
<keyword evidence="2" id="KW-1185">Reference proteome</keyword>
<name>A0ABP1DS91_9APHY</name>
<organism evidence="1 2">
    <name type="scientific">Somion occarium</name>
    <dbReference type="NCBI Taxonomy" id="3059160"/>
    <lineage>
        <taxon>Eukaryota</taxon>
        <taxon>Fungi</taxon>
        <taxon>Dikarya</taxon>
        <taxon>Basidiomycota</taxon>
        <taxon>Agaricomycotina</taxon>
        <taxon>Agaricomycetes</taxon>
        <taxon>Polyporales</taxon>
        <taxon>Cerrenaceae</taxon>
        <taxon>Somion</taxon>
    </lineage>
</organism>
<proteinExistence type="predicted"/>
<gene>
    <name evidence="1" type="ORF">GFSPODELE1_LOCUS7937</name>
</gene>
<evidence type="ECO:0008006" key="3">
    <source>
        <dbReference type="Google" id="ProtNLM"/>
    </source>
</evidence>
<sequence length="633" mass="71205">MRPVTLLLLLKLKNWPHQGVSMRIPNILAHRSGFDPCLTVRRMMVMVKVHVLPRLYKRSLRTLDQHTLPSRSFYYEASHTSLQSPQSLTHLSTVAMSDPSKQVVLCTSGTSSQAPSSLSLNTDILLLIADILTSERDRHTLLSLVQTCRSMYDLCSHLLLGRLIRIALGIDDDILQSFCEFLLANSRARLRHLESLILSIASLHEEASHSELSVKLLTEVLENATSLGCLKLPLGFQQADIPSLFPLINKLPALQCLHFKEYATPMTKNLLENLQMPLVQLTIQVRGLFEEETVLNPIALFKNVALTLRHLDLMSYDGVELSWPGPEEVVVYPDMQCLQIHAQATSISMDTLTTAYPNLCQFRIGNVRVPDGEEPEAFFEQLHSTSERALQSKKWTQMEYLSAPGSVLHGLAIMQQMPSLCIQILHTHDADEDKLTAMCSVVRPSELHLYLTLDICPLSTVSAILRASGATMVRIFVHIDHNEDGDGDQAAALAATEKKVTDFFEHFPICLKDTSMIVLSLRFTYEPLLRVTRAQMGTSSDVPPQDRVSTWLREYSTRPLIRELADNVNTLQHIFVEITQTPRSVTYGQQVVTDEGKVLQDVPGNLVHILTEEIKFFSRMCCLCCQCNHSLYN</sequence>
<reference evidence="2" key="1">
    <citation type="submission" date="2024-04" db="EMBL/GenBank/DDBJ databases">
        <authorList>
            <person name="Shaw F."/>
            <person name="Minotto A."/>
        </authorList>
    </citation>
    <scope>NUCLEOTIDE SEQUENCE [LARGE SCALE GENOMIC DNA]</scope>
</reference>
<accession>A0ABP1DS91</accession>
<evidence type="ECO:0000313" key="2">
    <source>
        <dbReference type="Proteomes" id="UP001497453"/>
    </source>
</evidence>